<dbReference type="Gene3D" id="2.40.280.10">
    <property type="match status" value="1"/>
</dbReference>
<dbReference type="InterPro" id="IPR000037">
    <property type="entry name" value="SsrA-bd_prot"/>
</dbReference>
<dbReference type="GO" id="GO:0003723">
    <property type="term" value="F:RNA binding"/>
    <property type="evidence" value="ECO:0007669"/>
    <property type="project" value="UniProtKB-KW"/>
</dbReference>
<dbReference type="CDD" id="cd09294">
    <property type="entry name" value="SmpB"/>
    <property type="match status" value="1"/>
</dbReference>
<dbReference type="InterPro" id="IPR020081">
    <property type="entry name" value="SsrA-bd_prot_CS"/>
</dbReference>
<proteinExistence type="inferred from homology"/>
<evidence type="ECO:0000313" key="3">
    <source>
        <dbReference type="EMBL" id="MPM89839.1"/>
    </source>
</evidence>
<dbReference type="NCBIfam" id="NF003843">
    <property type="entry name" value="PRK05422.1"/>
    <property type="match status" value="1"/>
</dbReference>
<dbReference type="InterPro" id="IPR023620">
    <property type="entry name" value="SmpB"/>
</dbReference>
<dbReference type="GO" id="GO:0070930">
    <property type="term" value="P:trans-translation-dependent protein tagging"/>
    <property type="evidence" value="ECO:0007669"/>
    <property type="project" value="TreeGrafter"/>
</dbReference>
<organism evidence="3">
    <name type="scientific">bioreactor metagenome</name>
    <dbReference type="NCBI Taxonomy" id="1076179"/>
    <lineage>
        <taxon>unclassified sequences</taxon>
        <taxon>metagenomes</taxon>
        <taxon>ecological metagenomes</taxon>
    </lineage>
</organism>
<name>A0A645DKK9_9ZZZZ</name>
<evidence type="ECO:0000256" key="2">
    <source>
        <dbReference type="ARBA" id="ARBA00022884"/>
    </source>
</evidence>
<dbReference type="Pfam" id="PF01668">
    <property type="entry name" value="SmpB"/>
    <property type="match status" value="1"/>
</dbReference>
<gene>
    <name evidence="3" type="primary">smpB_44</name>
    <name evidence="3" type="ORF">SDC9_136954</name>
</gene>
<keyword evidence="1" id="KW-0963">Cytoplasm</keyword>
<dbReference type="NCBIfam" id="TIGR00086">
    <property type="entry name" value="smpB"/>
    <property type="match status" value="1"/>
</dbReference>
<dbReference type="AlphaFoldDB" id="A0A645DKK9"/>
<sequence length="224" mass="25874">MIRHLYSIYNIITQILTRPYIHPSVNLTGIGRNNFSTQLQCHINGIPGLAGGGWTQYTNQILVHSTNLHYFCTPMPKAKSKIEIKNKRASFDYEFLETFTAGVVLSGTEIKSIRAGKASLADSYCYFANGELYVKNMHIADYWWGSFNAHDPRRDRKLLLNRTELRRLFRGSREKGLTIVATRLFISDRGYAKLNIALAKGKREYDKRHSIKEKDIRRELDRDN</sequence>
<dbReference type="GO" id="GO:0005829">
    <property type="term" value="C:cytosol"/>
    <property type="evidence" value="ECO:0007669"/>
    <property type="project" value="TreeGrafter"/>
</dbReference>
<comment type="caution">
    <text evidence="3">The sequence shown here is derived from an EMBL/GenBank/DDBJ whole genome shotgun (WGS) entry which is preliminary data.</text>
</comment>
<protein>
    <submittedName>
        <fullName evidence="3">SsrA-binding protein</fullName>
    </submittedName>
</protein>
<keyword evidence="2" id="KW-0694">RNA-binding</keyword>
<evidence type="ECO:0000256" key="1">
    <source>
        <dbReference type="ARBA" id="ARBA00022490"/>
    </source>
</evidence>
<reference evidence="3" key="1">
    <citation type="submission" date="2019-08" db="EMBL/GenBank/DDBJ databases">
        <authorList>
            <person name="Kucharzyk K."/>
            <person name="Murdoch R.W."/>
            <person name="Higgins S."/>
            <person name="Loffler F."/>
        </authorList>
    </citation>
    <scope>NUCLEOTIDE SEQUENCE</scope>
</reference>
<accession>A0A645DKK9</accession>
<dbReference type="PROSITE" id="PS01317">
    <property type="entry name" value="SSRP"/>
    <property type="match status" value="1"/>
</dbReference>
<dbReference type="PANTHER" id="PTHR30308:SF2">
    <property type="entry name" value="SSRA-BINDING PROTEIN"/>
    <property type="match status" value="1"/>
</dbReference>
<dbReference type="SUPFAM" id="SSF74982">
    <property type="entry name" value="Small protein B (SmpB)"/>
    <property type="match status" value="1"/>
</dbReference>
<dbReference type="HAMAP" id="MF_00023">
    <property type="entry name" value="SmpB"/>
    <property type="match status" value="1"/>
</dbReference>
<dbReference type="PANTHER" id="PTHR30308">
    <property type="entry name" value="TMRNA-BINDING COMPONENT OF TRANS-TRANSLATION TAGGING COMPLEX"/>
    <property type="match status" value="1"/>
</dbReference>
<dbReference type="EMBL" id="VSSQ01037208">
    <property type="protein sequence ID" value="MPM89839.1"/>
    <property type="molecule type" value="Genomic_DNA"/>
</dbReference>